<evidence type="ECO:0000313" key="3">
    <source>
        <dbReference type="EMBL" id="CUQ23578.1"/>
    </source>
</evidence>
<dbReference type="EMBL" id="QSJD01000005">
    <property type="protein sequence ID" value="RHD51582.1"/>
    <property type="molecule type" value="Genomic_DNA"/>
</dbReference>
<reference evidence="14 15" key="2">
    <citation type="submission" date="2018-08" db="EMBL/GenBank/DDBJ databases">
        <title>A genome reference for cultivated species of the human gut microbiota.</title>
        <authorList>
            <person name="Zou Y."/>
            <person name="Xue W."/>
            <person name="Luo G."/>
        </authorList>
    </citation>
    <scope>NUCLEOTIDE SEQUENCE [LARGE SCALE GENOMIC DNA]</scope>
    <source>
        <strain evidence="8 15">AF24-29LB</strain>
        <strain evidence="11 14">AM16-49B</strain>
        <strain evidence="10 17">AM31-16AC</strain>
        <strain evidence="9 16">OF02-6LB</strain>
    </source>
</reference>
<dbReference type="InterPro" id="IPR018490">
    <property type="entry name" value="cNMP-bd_dom_sf"/>
</dbReference>
<evidence type="ECO:0000313" key="18">
    <source>
        <dbReference type="Proteomes" id="UP000368418"/>
    </source>
</evidence>
<evidence type="ECO:0000313" key="2">
    <source>
        <dbReference type="EMBL" id="CUP18123.1"/>
    </source>
</evidence>
<dbReference type="Proteomes" id="UP000283512">
    <property type="component" value="Unassembled WGS sequence"/>
</dbReference>
<reference evidence="18 19" key="3">
    <citation type="journal article" date="2019" name="Nat. Med.">
        <title>A library of human gut bacterial isolates paired with longitudinal multiomics data enables mechanistic microbiome research.</title>
        <authorList>
            <person name="Poyet M."/>
            <person name="Groussin M."/>
            <person name="Gibbons S.M."/>
            <person name="Avila-Pacheco J."/>
            <person name="Jiang X."/>
            <person name="Kearney S.M."/>
            <person name="Perrotta A.R."/>
            <person name="Berdy B."/>
            <person name="Zhao S."/>
            <person name="Lieberman T.D."/>
            <person name="Swanson P.K."/>
            <person name="Smith M."/>
            <person name="Roesemann S."/>
            <person name="Alexander J.E."/>
            <person name="Rich S.A."/>
            <person name="Livny J."/>
            <person name="Vlamakis H."/>
            <person name="Clish C."/>
            <person name="Bullock K."/>
            <person name="Deik A."/>
            <person name="Scott J."/>
            <person name="Pierce K.A."/>
            <person name="Xavier R.J."/>
            <person name="Alm E.J."/>
        </authorList>
    </citation>
    <scope>NUCLEOTIDE SEQUENCE [LARGE SCALE GENOMIC DNA]</scope>
    <source>
        <strain evidence="7 18">BIOML-A19</strain>
        <strain evidence="6 21">BIOML-A21</strain>
        <strain evidence="5 19">BIOML-A25</strain>
        <strain evidence="4 20">BIOML-A31</strain>
    </source>
</reference>
<feature type="domain" description="Cyclic nucleotide-binding" evidence="1">
    <location>
        <begin position="27"/>
        <end position="115"/>
    </location>
</feature>
<dbReference type="Pfam" id="PF00027">
    <property type="entry name" value="cNMP_binding"/>
    <property type="match status" value="1"/>
</dbReference>
<dbReference type="Proteomes" id="UP000491168">
    <property type="component" value="Unassembled WGS sequence"/>
</dbReference>
<name>A0A174L1Q1_9BACE</name>
<dbReference type="EMBL" id="QRUO01000008">
    <property type="protein sequence ID" value="RGR71772.1"/>
    <property type="molecule type" value="Genomic_DNA"/>
</dbReference>
<evidence type="ECO:0000313" key="19">
    <source>
        <dbReference type="Proteomes" id="UP000427825"/>
    </source>
</evidence>
<accession>A0A174L1Q1</accession>
<dbReference type="EMBL" id="VVYJ01000005">
    <property type="protein sequence ID" value="KAA5477256.1"/>
    <property type="molecule type" value="Genomic_DNA"/>
</dbReference>
<evidence type="ECO:0000313" key="15">
    <source>
        <dbReference type="Proteomes" id="UP000284205"/>
    </source>
</evidence>
<evidence type="ECO:0000313" key="13">
    <source>
        <dbReference type="Proteomes" id="UP000095725"/>
    </source>
</evidence>
<evidence type="ECO:0000313" key="21">
    <source>
        <dbReference type="Proteomes" id="UP000491168"/>
    </source>
</evidence>
<dbReference type="Proteomes" id="UP000368418">
    <property type="component" value="Unassembled WGS sequence"/>
</dbReference>
<gene>
    <name evidence="11" type="ORF">DW190_04465</name>
    <name evidence="10" type="ORF">DW794_05025</name>
    <name evidence="8" type="ORF">DWY26_10360</name>
    <name evidence="9" type="ORF">DXA49_09970</name>
    <name evidence="2" type="ORF">ERS852494_01696</name>
    <name evidence="3" type="ORF">ERS852558_02286</name>
    <name evidence="7" type="ORF">F2Y31_10755</name>
    <name evidence="6" type="ORF">F2Y35_06490</name>
    <name evidence="4" type="ORF">F2Y36_01280</name>
    <name evidence="5" type="ORF">F2Y39_10865</name>
</gene>
<evidence type="ECO:0000313" key="8">
    <source>
        <dbReference type="EMBL" id="RGR71772.1"/>
    </source>
</evidence>
<evidence type="ECO:0000313" key="9">
    <source>
        <dbReference type="EMBL" id="RGY25898.1"/>
    </source>
</evidence>
<dbReference type="InterPro" id="IPR014710">
    <property type="entry name" value="RmlC-like_jellyroll"/>
</dbReference>
<sequence>MKNFNHYAGREEFSAFKDFFLTHGQCKEMKKKEYFTLQGALATHGAYIEEGLFRYICTDDRGYEHIVGYSFAGEYVGDYPACLKKEKAMVSIQAASDARIYYASAEDMRNFFSTNEMTQNLERILAEELFVQTYMRLLDIYCKTPTELYLDLVKRYPDFQNFITLKEVASFLRVTPETISHIRKKFE</sequence>
<evidence type="ECO:0000313" key="6">
    <source>
        <dbReference type="EMBL" id="KAA5493348.1"/>
    </source>
</evidence>
<evidence type="ECO:0000313" key="14">
    <source>
        <dbReference type="Proteomes" id="UP000283512"/>
    </source>
</evidence>
<dbReference type="EMBL" id="QRKD01000002">
    <property type="protein sequence ID" value="RHH93937.1"/>
    <property type="molecule type" value="Genomic_DNA"/>
</dbReference>
<dbReference type="KEGG" id="bcac:CGC64_13265"/>
<dbReference type="EMBL" id="CZBL01000008">
    <property type="protein sequence ID" value="CUQ23578.1"/>
    <property type="molecule type" value="Genomic_DNA"/>
</dbReference>
<dbReference type="Gene3D" id="2.60.120.10">
    <property type="entry name" value="Jelly Rolls"/>
    <property type="match status" value="1"/>
</dbReference>
<dbReference type="EMBL" id="CZAI01000003">
    <property type="protein sequence ID" value="CUP18123.1"/>
    <property type="molecule type" value="Genomic_DNA"/>
</dbReference>
<dbReference type="InterPro" id="IPR000595">
    <property type="entry name" value="cNMP-bd_dom"/>
</dbReference>
<organism evidence="2 12">
    <name type="scientific">Bacteroides caccae</name>
    <dbReference type="NCBI Taxonomy" id="47678"/>
    <lineage>
        <taxon>Bacteria</taxon>
        <taxon>Pseudomonadati</taxon>
        <taxon>Bacteroidota</taxon>
        <taxon>Bacteroidia</taxon>
        <taxon>Bacteroidales</taxon>
        <taxon>Bacteroidaceae</taxon>
        <taxon>Bacteroides</taxon>
    </lineage>
</organism>
<dbReference type="EMBL" id="VVYD01000009">
    <property type="protein sequence ID" value="KAA5498421.1"/>
    <property type="molecule type" value="Genomic_DNA"/>
</dbReference>
<dbReference type="Proteomes" id="UP000475905">
    <property type="component" value="Unassembled WGS sequence"/>
</dbReference>
<dbReference type="Proteomes" id="UP000284431">
    <property type="component" value="Unassembled WGS sequence"/>
</dbReference>
<dbReference type="RefSeq" id="WP_005675928.1">
    <property type="nucleotide sequence ID" value="NZ_CABMOQ010000006.1"/>
</dbReference>
<evidence type="ECO:0000313" key="7">
    <source>
        <dbReference type="EMBL" id="KAA5498421.1"/>
    </source>
</evidence>
<dbReference type="Proteomes" id="UP000284205">
    <property type="component" value="Unassembled WGS sequence"/>
</dbReference>
<evidence type="ECO:0000313" key="17">
    <source>
        <dbReference type="Proteomes" id="UP000284689"/>
    </source>
</evidence>
<evidence type="ECO:0000313" key="20">
    <source>
        <dbReference type="Proteomes" id="UP000475905"/>
    </source>
</evidence>
<dbReference type="GO" id="GO:0003677">
    <property type="term" value="F:DNA binding"/>
    <property type="evidence" value="ECO:0007669"/>
    <property type="project" value="UniProtKB-KW"/>
</dbReference>
<dbReference type="Proteomes" id="UP000427825">
    <property type="component" value="Unassembled WGS sequence"/>
</dbReference>
<dbReference type="Proteomes" id="UP000095725">
    <property type="component" value="Unassembled WGS sequence"/>
</dbReference>
<evidence type="ECO:0000313" key="5">
    <source>
        <dbReference type="EMBL" id="KAA5477256.1"/>
    </source>
</evidence>
<dbReference type="SUPFAM" id="SSF51206">
    <property type="entry name" value="cAMP-binding domain-like"/>
    <property type="match status" value="1"/>
</dbReference>
<dbReference type="EMBL" id="QSCS01000013">
    <property type="protein sequence ID" value="RGY25898.1"/>
    <property type="molecule type" value="Genomic_DNA"/>
</dbReference>
<dbReference type="AlphaFoldDB" id="A0A174L1Q1"/>
<keyword evidence="2" id="KW-0238">DNA-binding</keyword>
<evidence type="ECO:0000313" key="4">
    <source>
        <dbReference type="EMBL" id="KAA5466517.1"/>
    </source>
</evidence>
<evidence type="ECO:0000313" key="12">
    <source>
        <dbReference type="Proteomes" id="UP000095657"/>
    </source>
</evidence>
<protein>
    <submittedName>
        <fullName evidence="4">Crp/Fnr family transcriptional regulator</fullName>
    </submittedName>
    <submittedName>
        <fullName evidence="2">DNA-binding transcriptional dual regulator Crp</fullName>
    </submittedName>
</protein>
<dbReference type="Proteomes" id="UP000284689">
    <property type="component" value="Unassembled WGS sequence"/>
</dbReference>
<evidence type="ECO:0000313" key="10">
    <source>
        <dbReference type="EMBL" id="RHD51582.1"/>
    </source>
</evidence>
<evidence type="ECO:0000259" key="1">
    <source>
        <dbReference type="Pfam" id="PF00027"/>
    </source>
</evidence>
<dbReference type="EMBL" id="VVYF01000006">
    <property type="protein sequence ID" value="KAA5493348.1"/>
    <property type="molecule type" value="Genomic_DNA"/>
</dbReference>
<dbReference type="STRING" id="47678.ERS852494_01696"/>
<reference evidence="12 13" key="1">
    <citation type="submission" date="2015-09" db="EMBL/GenBank/DDBJ databases">
        <authorList>
            <consortium name="Pathogen Informatics"/>
        </authorList>
    </citation>
    <scope>NUCLEOTIDE SEQUENCE [LARGE SCALE GENOMIC DNA]</scope>
    <source>
        <strain evidence="2 12">2789STDY5834880</strain>
        <strain evidence="3 13">2789STDY5834946</strain>
    </source>
</reference>
<evidence type="ECO:0000313" key="11">
    <source>
        <dbReference type="EMBL" id="RHH93937.1"/>
    </source>
</evidence>
<dbReference type="Proteomes" id="UP000095657">
    <property type="component" value="Unassembled WGS sequence"/>
</dbReference>
<evidence type="ECO:0000313" key="16">
    <source>
        <dbReference type="Proteomes" id="UP000284431"/>
    </source>
</evidence>
<proteinExistence type="predicted"/>
<dbReference type="EMBL" id="VVYP01000001">
    <property type="protein sequence ID" value="KAA5466517.1"/>
    <property type="molecule type" value="Genomic_DNA"/>
</dbReference>
<dbReference type="GeneID" id="75114564"/>